<dbReference type="EMBL" id="OX459118">
    <property type="protein sequence ID" value="CAI9092092.1"/>
    <property type="molecule type" value="Genomic_DNA"/>
</dbReference>
<feature type="region of interest" description="Disordered" evidence="1">
    <location>
        <begin position="41"/>
        <end position="82"/>
    </location>
</feature>
<dbReference type="PANTHER" id="PTHR36595:SF1">
    <property type="entry name" value="TRANSMEMBRANE PROTEIN"/>
    <property type="match status" value="1"/>
</dbReference>
<accession>A0AAV1C9K5</accession>
<keyword evidence="2" id="KW-0472">Membrane</keyword>
<protein>
    <submittedName>
        <fullName evidence="3">OLC1v1027240C1</fullName>
    </submittedName>
</protein>
<reference evidence="3" key="1">
    <citation type="submission" date="2023-03" db="EMBL/GenBank/DDBJ databases">
        <authorList>
            <person name="Julca I."/>
        </authorList>
    </citation>
    <scope>NUCLEOTIDE SEQUENCE</scope>
</reference>
<evidence type="ECO:0000313" key="3">
    <source>
        <dbReference type="EMBL" id="CAI9092092.1"/>
    </source>
</evidence>
<name>A0AAV1C9K5_OLDCO</name>
<feature type="transmembrane region" description="Helical" evidence="2">
    <location>
        <begin position="18"/>
        <end position="35"/>
    </location>
</feature>
<keyword evidence="2" id="KW-1133">Transmembrane helix</keyword>
<evidence type="ECO:0000256" key="1">
    <source>
        <dbReference type="SAM" id="MobiDB-lite"/>
    </source>
</evidence>
<sequence>MVLQSCTFDLINLAPSNSLVAFCFCNLIIAILLVASSKPGGNTSPDRYEEYPPIPLKKDSLADHTGHWRQGDDMKEVTEESDEVTEAVSVSHAIIIHSEVTDVDDGDDDCESEEDDDELRRRVEEFIDKVNRGWKAENLRMCTS</sequence>
<evidence type="ECO:0000256" key="2">
    <source>
        <dbReference type="SAM" id="Phobius"/>
    </source>
</evidence>
<organism evidence="3 4">
    <name type="scientific">Oldenlandia corymbosa var. corymbosa</name>
    <dbReference type="NCBI Taxonomy" id="529605"/>
    <lineage>
        <taxon>Eukaryota</taxon>
        <taxon>Viridiplantae</taxon>
        <taxon>Streptophyta</taxon>
        <taxon>Embryophyta</taxon>
        <taxon>Tracheophyta</taxon>
        <taxon>Spermatophyta</taxon>
        <taxon>Magnoliopsida</taxon>
        <taxon>eudicotyledons</taxon>
        <taxon>Gunneridae</taxon>
        <taxon>Pentapetalae</taxon>
        <taxon>asterids</taxon>
        <taxon>lamiids</taxon>
        <taxon>Gentianales</taxon>
        <taxon>Rubiaceae</taxon>
        <taxon>Rubioideae</taxon>
        <taxon>Spermacoceae</taxon>
        <taxon>Hedyotis-Oldenlandia complex</taxon>
        <taxon>Oldenlandia</taxon>
    </lineage>
</organism>
<dbReference type="PANTHER" id="PTHR36595">
    <property type="entry name" value="TRANSMEMBRANE PROTEIN"/>
    <property type="match status" value="1"/>
</dbReference>
<evidence type="ECO:0000313" key="4">
    <source>
        <dbReference type="Proteomes" id="UP001161247"/>
    </source>
</evidence>
<proteinExistence type="predicted"/>
<dbReference type="Proteomes" id="UP001161247">
    <property type="component" value="Chromosome 1"/>
</dbReference>
<dbReference type="AlphaFoldDB" id="A0AAV1C9K5"/>
<keyword evidence="4" id="KW-1185">Reference proteome</keyword>
<feature type="compositionally biased region" description="Basic and acidic residues" evidence="1">
    <location>
        <begin position="46"/>
        <end position="78"/>
    </location>
</feature>
<gene>
    <name evidence="3" type="ORF">OLC1_LOCUS3850</name>
</gene>
<keyword evidence="2" id="KW-0812">Transmembrane</keyword>